<feature type="transmembrane region" description="Helical" evidence="1">
    <location>
        <begin position="89"/>
        <end position="109"/>
    </location>
</feature>
<gene>
    <name evidence="2" type="ORF">GCM10007380_08340</name>
</gene>
<proteinExistence type="predicted"/>
<dbReference type="RefSeq" id="WP_087999082.1">
    <property type="nucleotide sequence ID" value="NZ_BMHB01000001.1"/>
</dbReference>
<dbReference type="Proteomes" id="UP000626244">
    <property type="component" value="Unassembled WGS sequence"/>
</dbReference>
<organism evidence="2 3">
    <name type="scientific">Gottfriedia solisilvae</name>
    <dbReference type="NCBI Taxonomy" id="1516104"/>
    <lineage>
        <taxon>Bacteria</taxon>
        <taxon>Bacillati</taxon>
        <taxon>Bacillota</taxon>
        <taxon>Bacilli</taxon>
        <taxon>Bacillales</taxon>
        <taxon>Bacillaceae</taxon>
        <taxon>Gottfriedia</taxon>
    </lineage>
</organism>
<accession>A0A8J3EUB8</accession>
<reference evidence="3" key="1">
    <citation type="journal article" date="2019" name="Int. J. Syst. Evol. Microbiol.">
        <title>The Global Catalogue of Microorganisms (GCM) 10K type strain sequencing project: providing services to taxonomists for standard genome sequencing and annotation.</title>
        <authorList>
            <consortium name="The Broad Institute Genomics Platform"/>
            <consortium name="The Broad Institute Genome Sequencing Center for Infectious Disease"/>
            <person name="Wu L."/>
            <person name="Ma J."/>
        </authorList>
    </citation>
    <scope>NUCLEOTIDE SEQUENCE [LARGE SCALE GENOMIC DNA]</scope>
    <source>
        <strain evidence="3">CGMCC 1.14993</strain>
    </source>
</reference>
<keyword evidence="1" id="KW-0812">Transmembrane</keyword>
<comment type="caution">
    <text evidence="2">The sequence shown here is derived from an EMBL/GenBank/DDBJ whole genome shotgun (WGS) entry which is preliminary data.</text>
</comment>
<feature type="transmembrane region" description="Helical" evidence="1">
    <location>
        <begin position="59"/>
        <end position="77"/>
    </location>
</feature>
<dbReference type="EMBL" id="BMHB01000001">
    <property type="protein sequence ID" value="GGI11538.1"/>
    <property type="molecule type" value="Genomic_DNA"/>
</dbReference>
<keyword evidence="1" id="KW-1133">Transmembrane helix</keyword>
<sequence>MNYVTIQINTNILGDSHANFFNKIRKQFLKNGLKPFVIIGIIFAILLLSGNDINIKDSFFYLVVYFIGKNTIHYFESKKINLKQNFKDISIFIFLAYLYHIIYLTLVAIGYKPIKFLSNGIGFMVTTLVVISLFYITFVVPFEILKQKRRSSEN</sequence>
<evidence type="ECO:0000313" key="3">
    <source>
        <dbReference type="Proteomes" id="UP000626244"/>
    </source>
</evidence>
<name>A0A8J3EUB8_9BACI</name>
<feature type="transmembrane region" description="Helical" evidence="1">
    <location>
        <begin position="121"/>
        <end position="142"/>
    </location>
</feature>
<feature type="transmembrane region" description="Helical" evidence="1">
    <location>
        <begin position="33"/>
        <end position="53"/>
    </location>
</feature>
<evidence type="ECO:0000313" key="2">
    <source>
        <dbReference type="EMBL" id="GGI11538.1"/>
    </source>
</evidence>
<dbReference type="AlphaFoldDB" id="A0A8J3EUB8"/>
<evidence type="ECO:0000256" key="1">
    <source>
        <dbReference type="SAM" id="Phobius"/>
    </source>
</evidence>
<keyword evidence="1" id="KW-0472">Membrane</keyword>
<keyword evidence="3" id="KW-1185">Reference proteome</keyword>
<protein>
    <submittedName>
        <fullName evidence="2">Uncharacterized protein</fullName>
    </submittedName>
</protein>